<accession>A0A510HKP2</accession>
<dbReference type="EMBL" id="AP019791">
    <property type="protein sequence ID" value="BBL80428.1"/>
    <property type="molecule type" value="Genomic_DNA"/>
</dbReference>
<feature type="transmembrane region" description="Helical" evidence="1">
    <location>
        <begin position="31"/>
        <end position="63"/>
    </location>
</feature>
<feature type="transmembrane region" description="Helical" evidence="1">
    <location>
        <begin position="194"/>
        <end position="211"/>
    </location>
</feature>
<feature type="transmembrane region" description="Helical" evidence="1">
    <location>
        <begin position="218"/>
        <end position="236"/>
    </location>
</feature>
<gene>
    <name evidence="2" type="ORF">RxyAA322_22820</name>
</gene>
<evidence type="ECO:0000313" key="3">
    <source>
        <dbReference type="Proteomes" id="UP000318065"/>
    </source>
</evidence>
<dbReference type="InterPro" id="IPR002798">
    <property type="entry name" value="SpoIIM-like"/>
</dbReference>
<keyword evidence="1" id="KW-0472">Membrane</keyword>
<evidence type="ECO:0000256" key="1">
    <source>
        <dbReference type="SAM" id="Phobius"/>
    </source>
</evidence>
<keyword evidence="3" id="KW-1185">Reference proteome</keyword>
<protein>
    <submittedName>
        <fullName evidence="2">Uncharacterized protein</fullName>
    </submittedName>
</protein>
<dbReference type="Proteomes" id="UP000318065">
    <property type="component" value="Chromosome"/>
</dbReference>
<reference evidence="2" key="1">
    <citation type="journal article" date="2019" name="Microbiol. Resour. Announc.">
        <title>Complete Genome Sequence of Rubrobacter xylanophilus Strain AA3-22, Isolated from Arima Onsen in Japan.</title>
        <authorList>
            <person name="Tomariguchi N."/>
            <person name="Miyazaki K."/>
        </authorList>
    </citation>
    <scope>NUCLEOTIDE SEQUENCE [LARGE SCALE GENOMIC DNA]</scope>
    <source>
        <strain evidence="2">AA3-22</strain>
    </source>
</reference>
<feature type="transmembrane region" description="Helical" evidence="1">
    <location>
        <begin position="170"/>
        <end position="188"/>
    </location>
</feature>
<proteinExistence type="predicted"/>
<dbReference type="PANTHER" id="PTHR35337">
    <property type="entry name" value="SLR1478 PROTEIN"/>
    <property type="match status" value="1"/>
</dbReference>
<dbReference type="Pfam" id="PF01944">
    <property type="entry name" value="SpoIIM"/>
    <property type="match status" value="1"/>
</dbReference>
<keyword evidence="1" id="KW-0812">Transmembrane</keyword>
<keyword evidence="1" id="KW-1133">Transmembrane helix</keyword>
<dbReference type="AlphaFoldDB" id="A0A510HKP2"/>
<dbReference type="PANTHER" id="PTHR35337:SF1">
    <property type="entry name" value="SLR1478 PROTEIN"/>
    <property type="match status" value="1"/>
</dbReference>
<name>A0A510HKP2_9ACTN</name>
<dbReference type="OrthoDB" id="161024at2"/>
<evidence type="ECO:0000313" key="2">
    <source>
        <dbReference type="EMBL" id="BBL80428.1"/>
    </source>
</evidence>
<organism evidence="2 3">
    <name type="scientific">Rubrobacter xylanophilus</name>
    <dbReference type="NCBI Taxonomy" id="49319"/>
    <lineage>
        <taxon>Bacteria</taxon>
        <taxon>Bacillati</taxon>
        <taxon>Actinomycetota</taxon>
        <taxon>Rubrobacteria</taxon>
        <taxon>Rubrobacterales</taxon>
        <taxon>Rubrobacteraceae</taxon>
        <taxon>Rubrobacter</taxon>
    </lineage>
</organism>
<sequence length="238" mass="24658">MAVNGFSGGETIGADQFGAPGDPLGIASNNLVAVALVALGPVTFGVLAALLLFGNGMVAGIAVGAKLNEGWSPVEITAGVLPHGLLEIPGLLFAGVVGFKGLHWCLATIKGKSVENPFGDCLVGLALAALLIICAAPVEAYGRPCLWKRSEEENLMREGRDRDLDTSEKLLVLAIPASAISALVVSFFEPRLVLLFLFGGPCAAFVARPLRDSKTLRFIAAGGFALLLISTVVMFLEG</sequence>